<name>A0A1F8DNL5_9BACT</name>
<keyword evidence="1" id="KW-0472">Membrane</keyword>
<dbReference type="EMBL" id="MGIN01000023">
    <property type="protein sequence ID" value="OGM89415.1"/>
    <property type="molecule type" value="Genomic_DNA"/>
</dbReference>
<keyword evidence="1" id="KW-0812">Transmembrane</keyword>
<dbReference type="GO" id="GO:0016020">
    <property type="term" value="C:membrane"/>
    <property type="evidence" value="ECO:0007669"/>
    <property type="project" value="InterPro"/>
</dbReference>
<feature type="transmembrane region" description="Helical" evidence="1">
    <location>
        <begin position="37"/>
        <end position="57"/>
    </location>
</feature>
<sequence>MGWIVSVVFALTVSSVIFFVARLLSASRNASERQAGSILRVVSFAVFGLWVGGHTLLASVNTVPAGNIGVVYRFGAIVGQVTEGLTFVAPWKSVSLANIQVQSHRFNKNELASFSAETQDVFVEATLNIRVSPGTIQELYRSVGPNYFDILIRPRVAQNFKDETVKFKSVDIAPNRETIRTNVTGRLKTELSNYSIEVVDLLLDNIDFRPEFKTSIENKQIATQNALEEEQRVQVSKYKAEQQIKQAEGEGGAILAVAEKQAEANTKLSASLTPELVQYALIQKLGDQIKGMILPAGQNFILDPRSLEQK</sequence>
<evidence type="ECO:0000259" key="2">
    <source>
        <dbReference type="SMART" id="SM00244"/>
    </source>
</evidence>
<accession>A0A1F8DNL5</accession>
<organism evidence="3 4">
    <name type="scientific">Candidatus Wolfebacteria bacterium GWA1_42_9</name>
    <dbReference type="NCBI Taxonomy" id="1802553"/>
    <lineage>
        <taxon>Bacteria</taxon>
        <taxon>Candidatus Wolfeibacteriota</taxon>
    </lineage>
</organism>
<keyword evidence="1" id="KW-1133">Transmembrane helix</keyword>
<dbReference type="InterPro" id="IPR001107">
    <property type="entry name" value="Band_7"/>
</dbReference>
<dbReference type="InterPro" id="IPR000163">
    <property type="entry name" value="Prohibitin"/>
</dbReference>
<gene>
    <name evidence="3" type="ORF">A2108_01620</name>
</gene>
<reference evidence="3 4" key="1">
    <citation type="journal article" date="2016" name="Nat. Commun.">
        <title>Thousands of microbial genomes shed light on interconnected biogeochemical processes in an aquifer system.</title>
        <authorList>
            <person name="Anantharaman K."/>
            <person name="Brown C.T."/>
            <person name="Hug L.A."/>
            <person name="Sharon I."/>
            <person name="Castelle C.J."/>
            <person name="Probst A.J."/>
            <person name="Thomas B.C."/>
            <person name="Singh A."/>
            <person name="Wilkins M.J."/>
            <person name="Karaoz U."/>
            <person name="Brodie E.L."/>
            <person name="Williams K.H."/>
            <person name="Hubbard S.S."/>
            <person name="Banfield J.F."/>
        </authorList>
    </citation>
    <scope>NUCLEOTIDE SEQUENCE [LARGE SCALE GENOMIC DNA]</scope>
</reference>
<evidence type="ECO:0000313" key="4">
    <source>
        <dbReference type="Proteomes" id="UP000178303"/>
    </source>
</evidence>
<feature type="domain" description="Band 7" evidence="2">
    <location>
        <begin position="58"/>
        <end position="220"/>
    </location>
</feature>
<dbReference type="Pfam" id="PF01145">
    <property type="entry name" value="Band_7"/>
    <property type="match status" value="1"/>
</dbReference>
<dbReference type="PANTHER" id="PTHR23222">
    <property type="entry name" value="PROHIBITIN"/>
    <property type="match status" value="1"/>
</dbReference>
<evidence type="ECO:0000313" key="3">
    <source>
        <dbReference type="EMBL" id="OGM89415.1"/>
    </source>
</evidence>
<dbReference type="CDD" id="cd03401">
    <property type="entry name" value="SPFH_prohibitin"/>
    <property type="match status" value="1"/>
</dbReference>
<protein>
    <recommendedName>
        <fullName evidence="2">Band 7 domain-containing protein</fullName>
    </recommendedName>
</protein>
<feature type="transmembrane region" description="Helical" evidence="1">
    <location>
        <begin position="6"/>
        <end position="25"/>
    </location>
</feature>
<proteinExistence type="predicted"/>
<dbReference type="SUPFAM" id="SSF117892">
    <property type="entry name" value="Band 7/SPFH domain"/>
    <property type="match status" value="1"/>
</dbReference>
<evidence type="ECO:0000256" key="1">
    <source>
        <dbReference type="SAM" id="Phobius"/>
    </source>
</evidence>
<dbReference type="InterPro" id="IPR036013">
    <property type="entry name" value="Band_7/SPFH_dom_sf"/>
</dbReference>
<dbReference type="PANTHER" id="PTHR23222:SF0">
    <property type="entry name" value="PROHIBITIN 1"/>
    <property type="match status" value="1"/>
</dbReference>
<comment type="caution">
    <text evidence="3">The sequence shown here is derived from an EMBL/GenBank/DDBJ whole genome shotgun (WGS) entry which is preliminary data.</text>
</comment>
<dbReference type="SMART" id="SM00244">
    <property type="entry name" value="PHB"/>
    <property type="match status" value="1"/>
</dbReference>
<dbReference type="Gene3D" id="3.30.479.30">
    <property type="entry name" value="Band 7 domain"/>
    <property type="match status" value="1"/>
</dbReference>
<dbReference type="AlphaFoldDB" id="A0A1F8DNL5"/>
<dbReference type="Proteomes" id="UP000178303">
    <property type="component" value="Unassembled WGS sequence"/>
</dbReference>